<evidence type="ECO:0000313" key="1">
    <source>
        <dbReference type="EMBL" id="MDQ0475262.1"/>
    </source>
</evidence>
<sequence length="68" mass="7538">MAERQPETDELEADIDAAIAACGGDPRATIRTLLIAQAYYEADIARLTEMVSRGYARRGPEELRRSGR</sequence>
<protein>
    <submittedName>
        <fullName evidence="1">Uncharacterized protein</fullName>
    </submittedName>
</protein>
<evidence type="ECO:0000313" key="2">
    <source>
        <dbReference type="Proteomes" id="UP001242480"/>
    </source>
</evidence>
<accession>A0ABU0JQ36</accession>
<organism evidence="1 2">
    <name type="scientific">Labrys wisconsinensis</name>
    <dbReference type="NCBI Taxonomy" id="425677"/>
    <lineage>
        <taxon>Bacteria</taxon>
        <taxon>Pseudomonadati</taxon>
        <taxon>Pseudomonadota</taxon>
        <taxon>Alphaproteobacteria</taxon>
        <taxon>Hyphomicrobiales</taxon>
        <taxon>Xanthobacteraceae</taxon>
        <taxon>Labrys</taxon>
    </lineage>
</organism>
<comment type="caution">
    <text evidence="1">The sequence shown here is derived from an EMBL/GenBank/DDBJ whole genome shotgun (WGS) entry which is preliminary data.</text>
</comment>
<name>A0ABU0JQ36_9HYPH</name>
<gene>
    <name evidence="1" type="ORF">QO011_008304</name>
</gene>
<reference evidence="1 2" key="1">
    <citation type="submission" date="2023-07" db="EMBL/GenBank/DDBJ databases">
        <title>Genomic Encyclopedia of Type Strains, Phase IV (KMG-IV): sequencing the most valuable type-strain genomes for metagenomic binning, comparative biology and taxonomic classification.</title>
        <authorList>
            <person name="Goeker M."/>
        </authorList>
    </citation>
    <scope>NUCLEOTIDE SEQUENCE [LARGE SCALE GENOMIC DNA]</scope>
    <source>
        <strain evidence="1 2">DSM 19619</strain>
    </source>
</reference>
<dbReference type="Proteomes" id="UP001242480">
    <property type="component" value="Unassembled WGS sequence"/>
</dbReference>
<proteinExistence type="predicted"/>
<dbReference type="EMBL" id="JAUSVX010000032">
    <property type="protein sequence ID" value="MDQ0475262.1"/>
    <property type="molecule type" value="Genomic_DNA"/>
</dbReference>
<keyword evidence="2" id="KW-1185">Reference proteome</keyword>